<dbReference type="InterPro" id="IPR001233">
    <property type="entry name" value="RtcB"/>
</dbReference>
<feature type="binding site" evidence="11">
    <location>
        <position position="147"/>
    </location>
    <ligand>
        <name>Mn(2+)</name>
        <dbReference type="ChEBI" id="CHEBI:29035"/>
        <label>1</label>
    </ligand>
</feature>
<evidence type="ECO:0000256" key="11">
    <source>
        <dbReference type="PIRSR" id="PIRSR601233-3"/>
    </source>
</evidence>
<feature type="binding site" evidence="11">
    <location>
        <position position="64"/>
    </location>
    <ligand>
        <name>Mn(2+)</name>
        <dbReference type="ChEBI" id="CHEBI:29035"/>
        <label>1</label>
    </ligand>
</feature>
<evidence type="ECO:0000256" key="6">
    <source>
        <dbReference type="ARBA" id="ARBA00023134"/>
    </source>
</evidence>
<dbReference type="GO" id="GO:0005525">
    <property type="term" value="F:GTP binding"/>
    <property type="evidence" value="ECO:0007669"/>
    <property type="project" value="UniProtKB-KW"/>
</dbReference>
<keyword evidence="7 11" id="KW-0464">Manganese</keyword>
<dbReference type="EC" id="6.5.1.8" evidence="1"/>
<feature type="binding site" evidence="10">
    <location>
        <begin position="146"/>
        <end position="150"/>
    </location>
    <ligand>
        <name>GMP</name>
        <dbReference type="ChEBI" id="CHEBI:58115"/>
    </ligand>
</feature>
<protein>
    <recommendedName>
        <fullName evidence="1">3'-phosphate/5'-hydroxy nucleic acid ligase</fullName>
        <ecNumber evidence="1">6.5.1.8</ecNumber>
    </recommendedName>
</protein>
<comment type="catalytic activity">
    <reaction evidence="8">
        <text>a 3'-end 3'-phospho-ribonucleotide-RNA + a 5'-end dephospho-ribonucleoside-RNA + GTP = a ribonucleotidyl-ribonucleotide-RNA + GMP + diphosphate</text>
        <dbReference type="Rhea" id="RHEA:68076"/>
        <dbReference type="Rhea" id="RHEA-COMP:10463"/>
        <dbReference type="Rhea" id="RHEA-COMP:13936"/>
        <dbReference type="Rhea" id="RHEA-COMP:17355"/>
        <dbReference type="ChEBI" id="CHEBI:33019"/>
        <dbReference type="ChEBI" id="CHEBI:37565"/>
        <dbReference type="ChEBI" id="CHEBI:58115"/>
        <dbReference type="ChEBI" id="CHEBI:83062"/>
        <dbReference type="ChEBI" id="CHEBI:138284"/>
        <dbReference type="ChEBI" id="CHEBI:173118"/>
        <dbReference type="EC" id="6.5.1.8"/>
    </reaction>
</comment>
<keyword evidence="3 11" id="KW-0479">Metal-binding</keyword>
<comment type="caution">
    <text evidence="12">The sequence shown here is derived from an EMBL/GenBank/DDBJ whole genome shotgun (WGS) entry which is preliminary data.</text>
</comment>
<evidence type="ECO:0000313" key="13">
    <source>
        <dbReference type="Proteomes" id="UP000322454"/>
    </source>
</evidence>
<comment type="cofactor">
    <cofactor evidence="11">
        <name>Mn(2+)</name>
        <dbReference type="ChEBI" id="CHEBI:29035"/>
    </cofactor>
    <text evidence="11">Binds 2 manganese ions per subunit.</text>
</comment>
<keyword evidence="6 10" id="KW-0342">GTP-binding</keyword>
<evidence type="ECO:0000256" key="7">
    <source>
        <dbReference type="ARBA" id="ARBA00023211"/>
    </source>
</evidence>
<proteinExistence type="predicted"/>
<evidence type="ECO:0000256" key="2">
    <source>
        <dbReference type="ARBA" id="ARBA00022598"/>
    </source>
</evidence>
<dbReference type="PANTHER" id="PTHR43749">
    <property type="entry name" value="RNA-SPLICING LIGASE RTCB"/>
    <property type="match status" value="1"/>
</dbReference>
<dbReference type="GO" id="GO:0003909">
    <property type="term" value="F:DNA ligase activity"/>
    <property type="evidence" value="ECO:0007669"/>
    <property type="project" value="TreeGrafter"/>
</dbReference>
<feature type="binding site" evidence="11">
    <location>
        <position position="164"/>
    </location>
    <ligand>
        <name>Mn(2+)</name>
        <dbReference type="ChEBI" id="CHEBI:29035"/>
        <label>2</label>
    </ligand>
</feature>
<dbReference type="GO" id="GO:0042245">
    <property type="term" value="P:RNA repair"/>
    <property type="evidence" value="ECO:0007669"/>
    <property type="project" value="UniProtKB-KW"/>
</dbReference>
<dbReference type="GO" id="GO:0170057">
    <property type="term" value="F:RNA ligase (GTP) activity"/>
    <property type="evidence" value="ECO:0007669"/>
    <property type="project" value="UniProtKB-EC"/>
</dbReference>
<reference evidence="12 13" key="1">
    <citation type="submission" date="2019-01" db="EMBL/GenBank/DDBJ databases">
        <title>Insights into ecological role of a new deltaproteobacterial order Candidatus Sinidesulfobacterales (Sva0485) by metagenomics and metatranscriptomics.</title>
        <authorList>
            <person name="Tan S."/>
            <person name="Liu J."/>
            <person name="Fang Y."/>
            <person name="Hedlund B."/>
            <person name="Lian Z.-H."/>
            <person name="Huang L.-Y."/>
            <person name="Li J.-T."/>
            <person name="Huang L.-N."/>
            <person name="Li W.-J."/>
            <person name="Jiang H.-C."/>
            <person name="Dong H.-L."/>
            <person name="Shu W.-S."/>
        </authorList>
    </citation>
    <scope>NUCLEOTIDE SEQUENCE [LARGE SCALE GENOMIC DNA]</scope>
    <source>
        <strain evidence="12">AP4</strain>
    </source>
</reference>
<dbReference type="PANTHER" id="PTHR43749:SF2">
    <property type="entry name" value="RNA-SPLICING LIGASE RTCB"/>
    <property type="match status" value="1"/>
</dbReference>
<dbReference type="EMBL" id="SHMQ01000002">
    <property type="protein sequence ID" value="RZV40209.1"/>
    <property type="molecule type" value="Genomic_DNA"/>
</dbReference>
<evidence type="ECO:0000256" key="10">
    <source>
        <dbReference type="PIRSR" id="PIRSR601233-2"/>
    </source>
</evidence>
<dbReference type="Proteomes" id="UP000322454">
    <property type="component" value="Unassembled WGS sequence"/>
</dbReference>
<evidence type="ECO:0000256" key="3">
    <source>
        <dbReference type="ARBA" id="ARBA00022723"/>
    </source>
</evidence>
<evidence type="ECO:0000256" key="8">
    <source>
        <dbReference type="ARBA" id="ARBA00047746"/>
    </source>
</evidence>
<gene>
    <name evidence="12" type="ORF">EVJ48_01580</name>
</gene>
<keyword evidence="5" id="KW-0692">RNA repair</keyword>
<feature type="binding site" evidence="10">
    <location>
        <position position="360"/>
    </location>
    <ligand>
        <name>GMP</name>
        <dbReference type="ChEBI" id="CHEBI:58115"/>
    </ligand>
</feature>
<dbReference type="InterPro" id="IPR036025">
    <property type="entry name" value="RtcB-like_sf"/>
</dbReference>
<feature type="binding site" evidence="10">
    <location>
        <begin position="289"/>
        <end position="292"/>
    </location>
    <ligand>
        <name>GMP</name>
        <dbReference type="ChEBI" id="CHEBI:58115"/>
    </ligand>
</feature>
<dbReference type="InterPro" id="IPR052915">
    <property type="entry name" value="RtcB-like"/>
</dbReference>
<organism evidence="12 13">
    <name type="scientific">Candidatus Acidulodesulfobacterium acidiphilum</name>
    <dbReference type="NCBI Taxonomy" id="2597224"/>
    <lineage>
        <taxon>Bacteria</taxon>
        <taxon>Deltaproteobacteria</taxon>
        <taxon>Candidatus Acidulodesulfobacterales</taxon>
        <taxon>Candidatus Acidulodesulfobacterium</taxon>
    </lineage>
</organism>
<evidence type="ECO:0000313" key="12">
    <source>
        <dbReference type="EMBL" id="RZV40209.1"/>
    </source>
</evidence>
<name>A0A520XGA1_9DELT</name>
<feature type="active site" description="GMP-histidine intermediate" evidence="9">
    <location>
        <position position="289"/>
    </location>
</feature>
<dbReference type="SUPFAM" id="SSF103365">
    <property type="entry name" value="Hypothetical protein PH1602"/>
    <property type="match status" value="1"/>
</dbReference>
<evidence type="ECO:0000256" key="5">
    <source>
        <dbReference type="ARBA" id="ARBA00022800"/>
    </source>
</evidence>
<dbReference type="Pfam" id="PF01139">
    <property type="entry name" value="RtcB"/>
    <property type="match status" value="2"/>
</dbReference>
<keyword evidence="4 10" id="KW-0547">Nucleotide-binding</keyword>
<evidence type="ECO:0000256" key="4">
    <source>
        <dbReference type="ARBA" id="ARBA00022741"/>
    </source>
</evidence>
<feature type="binding site" evidence="10">
    <location>
        <begin position="265"/>
        <end position="268"/>
    </location>
    <ligand>
        <name>GMP</name>
        <dbReference type="ChEBI" id="CHEBI:58115"/>
    </ligand>
</feature>
<dbReference type="GO" id="GO:0006281">
    <property type="term" value="P:DNA repair"/>
    <property type="evidence" value="ECO:0007669"/>
    <property type="project" value="TreeGrafter"/>
</dbReference>
<dbReference type="GO" id="GO:0030145">
    <property type="term" value="F:manganese ion binding"/>
    <property type="evidence" value="ECO:0007669"/>
    <property type="project" value="TreeGrafter"/>
</dbReference>
<evidence type="ECO:0000256" key="9">
    <source>
        <dbReference type="PIRSR" id="PIRSR601233-1"/>
    </source>
</evidence>
<dbReference type="GO" id="GO:0006396">
    <property type="term" value="P:RNA processing"/>
    <property type="evidence" value="ECO:0007669"/>
    <property type="project" value="InterPro"/>
</dbReference>
<dbReference type="Gene3D" id="3.90.1860.10">
    <property type="entry name" value="tRNA-splicing ligase RtcB"/>
    <property type="match status" value="1"/>
</dbReference>
<accession>A0A520XGA1</accession>
<keyword evidence="2" id="KW-0436">Ligase</keyword>
<evidence type="ECO:0000256" key="1">
    <source>
        <dbReference type="ARBA" id="ARBA00012726"/>
    </source>
</evidence>
<sequence>MQTFYGIPKESIESEAHNQIKNIESLDCLKSFAIMPDVHAGYDMPIGGVALLDNQISPSFVGYDIGCGVSNINTKVLLDKTDKDYDEFRDYVFNEIYKQIPVGFNSLSKPACYIKQEFTSVSGDKQLTKTVRNKINMQYATLGGGNHFIEIGINDKNEIGITVHSGSRNAGHTVAEFYMKKGRMFDINSELGQAYLEDMNYCLEFALENRKKIMQIVLNILKLDISVFMYDFINKNHNHAVITQDGILHRKGAISAEKDEMGIIPGNMRDGVYIVKGLGNNDYLNSASHGAGRVMSRGKAKKTIDINDFKSVMSGIFAKVDRETLDESPFAYKNLEDVINAQNGKNIEVVDKFIPIINIKG</sequence>
<dbReference type="AlphaFoldDB" id="A0A520XGA1"/>